<dbReference type="EMBL" id="UGDD01000002">
    <property type="protein sequence ID" value="STJ54420.1"/>
    <property type="molecule type" value="Genomic_DNA"/>
</dbReference>
<protein>
    <submittedName>
        <fullName evidence="2">IS186 transposase</fullName>
    </submittedName>
</protein>
<dbReference type="EMBL" id="UFZL01000001">
    <property type="protein sequence ID" value="STE55006.1"/>
    <property type="molecule type" value="Genomic_DNA"/>
</dbReference>
<dbReference type="PANTHER" id="PTHR33258:SF1">
    <property type="entry name" value="TRANSPOSASE INSL FOR INSERTION SEQUENCE ELEMENT IS186A-RELATED"/>
    <property type="match status" value="1"/>
</dbReference>
<organism evidence="2 3">
    <name type="scientific">Escherichia coli</name>
    <dbReference type="NCBI Taxonomy" id="562"/>
    <lineage>
        <taxon>Bacteria</taxon>
        <taxon>Pseudomonadati</taxon>
        <taxon>Pseudomonadota</taxon>
        <taxon>Gammaproteobacteria</taxon>
        <taxon>Enterobacterales</taxon>
        <taxon>Enterobacteriaceae</taxon>
        <taxon>Escherichia</taxon>
    </lineage>
</organism>
<accession>A0A376WZN8</accession>
<sequence length="146" mass="15594">MNYSHDNWSAILAHIGKPEELDTSARNAGALTRRREIRDAATLLRLGLAYGPGGMSLREVTAWAQLHDVATLSDVALLKRLRNAADWFGILAAQTLAVRAAVTGCTSGKRLRLVDGTAISAPGAAALNGDYIWDMILIPVSSLILS</sequence>
<evidence type="ECO:0000313" key="4">
    <source>
        <dbReference type="Proteomes" id="UP000255201"/>
    </source>
</evidence>
<dbReference type="Proteomes" id="UP000254503">
    <property type="component" value="Unassembled WGS sequence"/>
</dbReference>
<proteinExistence type="predicted"/>
<dbReference type="PANTHER" id="PTHR33258">
    <property type="entry name" value="TRANSPOSASE INSL FOR INSERTION SEQUENCE ELEMENT IS186A-RELATED"/>
    <property type="match status" value="1"/>
</dbReference>
<evidence type="ECO:0000313" key="3">
    <source>
        <dbReference type="Proteomes" id="UP000254503"/>
    </source>
</evidence>
<dbReference type="Proteomes" id="UP000255201">
    <property type="component" value="Unassembled WGS sequence"/>
</dbReference>
<evidence type="ECO:0000313" key="1">
    <source>
        <dbReference type="EMBL" id="STE55006.1"/>
    </source>
</evidence>
<name>A0A376WZN8_ECOLX</name>
<dbReference type="AlphaFoldDB" id="A0A376WZN8"/>
<gene>
    <name evidence="1" type="ORF">NCTC10764_01537</name>
    <name evidence="2" type="ORF">NCTC9045_02306</name>
</gene>
<reference evidence="3 4" key="1">
    <citation type="submission" date="2018-06" db="EMBL/GenBank/DDBJ databases">
        <authorList>
            <consortium name="Pathogen Informatics"/>
            <person name="Doyle S."/>
        </authorList>
    </citation>
    <scope>NUCLEOTIDE SEQUENCE [LARGE SCALE GENOMIC DNA]</scope>
    <source>
        <strain evidence="1 4">NCTC10764</strain>
        <strain evidence="2 3">NCTC9045</strain>
    </source>
</reference>
<evidence type="ECO:0000313" key="2">
    <source>
        <dbReference type="EMBL" id="STJ54420.1"/>
    </source>
</evidence>